<feature type="compositionally biased region" description="Basic and acidic residues" evidence="5">
    <location>
        <begin position="701"/>
        <end position="715"/>
    </location>
</feature>
<feature type="region of interest" description="Disordered" evidence="5">
    <location>
        <begin position="641"/>
        <end position="716"/>
    </location>
</feature>
<dbReference type="InterPro" id="IPR006652">
    <property type="entry name" value="Kelch_1"/>
</dbReference>
<dbReference type="PANTHER" id="PTHR46428:SF1">
    <property type="entry name" value="KELCH DOMAIN-CONTAINING PROTEIN 10"/>
    <property type="match status" value="1"/>
</dbReference>
<proteinExistence type="inferred from homology"/>
<dbReference type="STRING" id="667725.A0A0L0G7K3"/>
<dbReference type="EMBL" id="KQ241780">
    <property type="protein sequence ID" value="KNC84203.1"/>
    <property type="molecule type" value="Genomic_DNA"/>
</dbReference>
<accession>A0A0L0G7K3</accession>
<dbReference type="SUPFAM" id="SSF50965">
    <property type="entry name" value="Galactose oxidase, central domain"/>
    <property type="match status" value="2"/>
</dbReference>
<dbReference type="RefSeq" id="XP_014158105.1">
    <property type="nucleotide sequence ID" value="XM_014302630.1"/>
</dbReference>
<keyword evidence="8" id="KW-1185">Reference proteome</keyword>
<dbReference type="AlphaFoldDB" id="A0A0L0G7K3"/>
<comment type="similarity">
    <text evidence="3">Belongs to the KLHDC10 family.</text>
</comment>
<feature type="compositionally biased region" description="Basic and acidic residues" evidence="5">
    <location>
        <begin position="536"/>
        <end position="545"/>
    </location>
</feature>
<dbReference type="Gene3D" id="2.120.10.80">
    <property type="entry name" value="Kelch-type beta propeller"/>
    <property type="match status" value="3"/>
</dbReference>
<feature type="region of interest" description="Disordered" evidence="5">
    <location>
        <begin position="510"/>
        <end position="553"/>
    </location>
</feature>
<feature type="compositionally biased region" description="Polar residues" evidence="5">
    <location>
        <begin position="641"/>
        <end position="650"/>
    </location>
</feature>
<protein>
    <recommendedName>
        <fullName evidence="4">Kelch domain-containing protein 10</fullName>
    </recommendedName>
</protein>
<evidence type="ECO:0000256" key="2">
    <source>
        <dbReference type="ARBA" id="ARBA00022737"/>
    </source>
</evidence>
<keyword evidence="1" id="KW-0880">Kelch repeat</keyword>
<dbReference type="InterPro" id="IPR052125">
    <property type="entry name" value="KLHDC10"/>
</dbReference>
<evidence type="ECO:0000256" key="1">
    <source>
        <dbReference type="ARBA" id="ARBA00022441"/>
    </source>
</evidence>
<feature type="region of interest" description="Disordered" evidence="5">
    <location>
        <begin position="572"/>
        <end position="604"/>
    </location>
</feature>
<gene>
    <name evidence="7" type="ORF">SARC_03564</name>
</gene>
<dbReference type="Pfam" id="PF24681">
    <property type="entry name" value="Kelch_KLHDC2_KLHL20_DRC7"/>
    <property type="match status" value="2"/>
</dbReference>
<evidence type="ECO:0000256" key="6">
    <source>
        <dbReference type="SAM" id="SignalP"/>
    </source>
</evidence>
<evidence type="ECO:0000256" key="3">
    <source>
        <dbReference type="ARBA" id="ARBA00038487"/>
    </source>
</evidence>
<dbReference type="eggNOG" id="KOG0379">
    <property type="taxonomic scope" value="Eukaryota"/>
</dbReference>
<feature type="chain" id="PRO_5012339307" description="Kelch domain-containing protein 10" evidence="6">
    <location>
        <begin position="16"/>
        <end position="845"/>
    </location>
</feature>
<feature type="compositionally biased region" description="Acidic residues" evidence="5">
    <location>
        <begin position="680"/>
        <end position="700"/>
    </location>
</feature>
<reference evidence="7 8" key="1">
    <citation type="submission" date="2011-02" db="EMBL/GenBank/DDBJ databases">
        <title>The Genome Sequence of Sphaeroforma arctica JP610.</title>
        <authorList>
            <consortium name="The Broad Institute Genome Sequencing Platform"/>
            <person name="Russ C."/>
            <person name="Cuomo C."/>
            <person name="Young S.K."/>
            <person name="Zeng Q."/>
            <person name="Gargeya S."/>
            <person name="Alvarado L."/>
            <person name="Berlin A."/>
            <person name="Chapman S.B."/>
            <person name="Chen Z."/>
            <person name="Freedman E."/>
            <person name="Gellesch M."/>
            <person name="Goldberg J."/>
            <person name="Griggs A."/>
            <person name="Gujja S."/>
            <person name="Heilman E."/>
            <person name="Heiman D."/>
            <person name="Howarth C."/>
            <person name="Mehta T."/>
            <person name="Neiman D."/>
            <person name="Pearson M."/>
            <person name="Roberts A."/>
            <person name="Saif S."/>
            <person name="Shea T."/>
            <person name="Shenoy N."/>
            <person name="Sisk P."/>
            <person name="Stolte C."/>
            <person name="Sykes S."/>
            <person name="White J."/>
            <person name="Yandava C."/>
            <person name="Burger G."/>
            <person name="Gray M.W."/>
            <person name="Holland P.W.H."/>
            <person name="King N."/>
            <person name="Lang F.B.F."/>
            <person name="Roger A.J."/>
            <person name="Ruiz-Trillo I."/>
            <person name="Haas B."/>
            <person name="Nusbaum C."/>
            <person name="Birren B."/>
        </authorList>
    </citation>
    <scope>NUCLEOTIDE SEQUENCE [LARGE SCALE GENOMIC DNA]</scope>
    <source>
        <strain evidence="7 8">JP610</strain>
    </source>
</reference>
<feature type="compositionally biased region" description="Polar residues" evidence="5">
    <location>
        <begin position="455"/>
        <end position="475"/>
    </location>
</feature>
<feature type="compositionally biased region" description="Polar residues" evidence="5">
    <location>
        <begin position="523"/>
        <end position="535"/>
    </location>
</feature>
<keyword evidence="2" id="KW-0677">Repeat</keyword>
<feature type="region of interest" description="Disordered" evidence="5">
    <location>
        <begin position="455"/>
        <end position="484"/>
    </location>
</feature>
<dbReference type="Proteomes" id="UP000054560">
    <property type="component" value="Unassembled WGS sequence"/>
</dbReference>
<dbReference type="InterPro" id="IPR011043">
    <property type="entry name" value="Gal_Oxase/kelch_b-propeller"/>
</dbReference>
<evidence type="ECO:0000256" key="5">
    <source>
        <dbReference type="SAM" id="MobiDB-lite"/>
    </source>
</evidence>
<dbReference type="GeneID" id="25904068"/>
<evidence type="ECO:0000256" key="4">
    <source>
        <dbReference type="ARBA" id="ARBA00041041"/>
    </source>
</evidence>
<dbReference type="GO" id="GO:0032874">
    <property type="term" value="P:positive regulation of stress-activated MAPK cascade"/>
    <property type="evidence" value="ECO:0007669"/>
    <property type="project" value="TreeGrafter"/>
</dbReference>
<keyword evidence="6" id="KW-0732">Signal</keyword>
<dbReference type="PANTHER" id="PTHR46428">
    <property type="entry name" value="KELCH DOMAIN-CONTAINING PROTEIN 10"/>
    <property type="match status" value="1"/>
</dbReference>
<evidence type="ECO:0000313" key="7">
    <source>
        <dbReference type="EMBL" id="KNC84203.1"/>
    </source>
</evidence>
<dbReference type="OrthoDB" id="7676067at2759"/>
<name>A0A0L0G7K3_9EUKA</name>
<dbReference type="Pfam" id="PF01344">
    <property type="entry name" value="Kelch_1"/>
    <property type="match status" value="1"/>
</dbReference>
<feature type="signal peptide" evidence="6">
    <location>
        <begin position="1"/>
        <end position="15"/>
    </location>
</feature>
<evidence type="ECO:0000313" key="8">
    <source>
        <dbReference type="Proteomes" id="UP000054560"/>
    </source>
</evidence>
<sequence length="845" mass="92948">MFGLVLRNVLDSVFAFSPLEVGNMPSASDAPPESHKMLVSRRQWLVEGAATGEWPCGRSGHTAVCDDGGENMFVFGGYYDRRCVNDMYRLHIPTMTWTCLECRGDVPKGVASHTAVMDGSYMFVFGGSGFPFGHNNRRGLFLLNIQTLVWSQLHYTGKVPAARYGHSMSLSECKRYLYIYGGTSGHVFFDDCWRYCLRTREMIEMETHVLPMPRASIQAHQSLLSQPLRRRTEPQIIPTQRVTPRASTVRALNPDQPPPTYKHVCVVYGNKLYVLGGGSPDCQTETQLLVYALDFNTNTWSLVPALGESDVEDWDTESEGESERDTVPNSMQHMRFVGATILGVDPQNTDQINLPSVERLRRLLPGLLRWGLAYMRANETQIQAVLDGAELQLRPNGSIVLLQQQGDEWVENTALGALLVPETHINAHAHAHTRTHTHTHTAVAASAHLNTSTELHADTPHSSGDTSSPRGITHSSDGDTDMHELASTYNSTRDMDMGTSGHPALTAERATGRQPHADAPGTANGQESTAQQIDQQRVRGTESMRPELTTQQIQQQRLRGLAFIDRLVSMNAQAQQDPYRRTNPMSPMPPRAPEARGGVAQDHGQEHVQYNAASSADDGEHTQPDTHTPSHAHIQADNYAQQETSIQQRGEANLQDPDSDMFLTTDDSAEGLGVSSDSLLDSDGESDPDIDTATDTDGEDDRNGADMDAGGHVHDSWTGSVRVIETRPEGEVSSLYPSARRSHTCCVHKNKIYICGGTNGKDSYTDMWALNMDTLKWEKVKAKGLLPIFFHTHVITSAGQVLLYGGRQSARDETRVATVSHIWVDVPSLKALATMATSACSSKAA</sequence>
<dbReference type="InterPro" id="IPR015915">
    <property type="entry name" value="Kelch-typ_b-propeller"/>
</dbReference>
<organism evidence="7 8">
    <name type="scientific">Sphaeroforma arctica JP610</name>
    <dbReference type="NCBI Taxonomy" id="667725"/>
    <lineage>
        <taxon>Eukaryota</taxon>
        <taxon>Ichthyosporea</taxon>
        <taxon>Ichthyophonida</taxon>
        <taxon>Sphaeroforma</taxon>
    </lineage>
</organism>